<sequence>MSQNPQPWFTDSEIRFLDTLCAPHAPPMPATTWQTIIDRFFTEQVRHLPGGDFYHLDPWPKRVRISHAIFTDPRLPVGESLEADQAIVTLLGVVHDPEPDPEQGQVHVQMPLIISPQPQEDETLPLPEGSIRLPAGNIRLPEGSILLPDRSILFPDGRLLLTNSPRQAAPFVFLPDGRIRLPNGRMFRASSDIGRPVVPRPNVRYRNGRAYFPDGSMVPGTPSTPMTPSAPMTPRIVTPSRTPAALIISRTPRRTPAMPYRSLEVPGSRFNLPSPEISAATALAHDDSVLYSDGSSGYLSNDFSSYCNVYSSYSPFSSSGSSSASRYGNSS</sequence>
<evidence type="ECO:0000313" key="1">
    <source>
        <dbReference type="EMBL" id="CAD6447455.1"/>
    </source>
</evidence>
<comment type="caution">
    <text evidence="1">The sequence shown here is derived from an EMBL/GenBank/DDBJ whole genome shotgun (WGS) entry which is preliminary data.</text>
</comment>
<dbReference type="OrthoDB" id="3554494at2759"/>
<dbReference type="EMBL" id="CAJHIA010000026">
    <property type="protein sequence ID" value="CAD6447455.1"/>
    <property type="molecule type" value="Genomic_DNA"/>
</dbReference>
<reference evidence="1" key="1">
    <citation type="submission" date="2020-10" db="EMBL/GenBank/DDBJ databases">
        <authorList>
            <person name="Kusch S."/>
        </authorList>
    </citation>
    <scope>NUCLEOTIDE SEQUENCE</scope>
    <source>
        <strain evidence="1">SwB9</strain>
    </source>
</reference>
<dbReference type="Proteomes" id="UP000624404">
    <property type="component" value="Unassembled WGS sequence"/>
</dbReference>
<dbReference type="AlphaFoldDB" id="A0A8H2W0M6"/>
<evidence type="ECO:0000313" key="2">
    <source>
        <dbReference type="Proteomes" id="UP000624404"/>
    </source>
</evidence>
<accession>A0A8H2W0M6</accession>
<keyword evidence="2" id="KW-1185">Reference proteome</keyword>
<protein>
    <submittedName>
        <fullName evidence="1">9499ac82-533b-4d7d-9701-288bb9778143-CDS</fullName>
    </submittedName>
</protein>
<organism evidence="1 2">
    <name type="scientific">Sclerotinia trifoliorum</name>
    <dbReference type="NCBI Taxonomy" id="28548"/>
    <lineage>
        <taxon>Eukaryota</taxon>
        <taxon>Fungi</taxon>
        <taxon>Dikarya</taxon>
        <taxon>Ascomycota</taxon>
        <taxon>Pezizomycotina</taxon>
        <taxon>Leotiomycetes</taxon>
        <taxon>Helotiales</taxon>
        <taxon>Sclerotiniaceae</taxon>
        <taxon>Sclerotinia</taxon>
    </lineage>
</organism>
<gene>
    <name evidence="1" type="ORF">SCLTRI_LOCUS7247</name>
</gene>
<name>A0A8H2W0M6_9HELO</name>
<proteinExistence type="predicted"/>